<evidence type="ECO:0000256" key="2">
    <source>
        <dbReference type="ARBA" id="ARBA00022801"/>
    </source>
</evidence>
<dbReference type="AlphaFoldDB" id="A0A1V4DDL1"/>
<comment type="caution">
    <text evidence="4">The sequence shown here is derived from an EMBL/GenBank/DDBJ whole genome shotgun (WGS) entry which is preliminary data.</text>
</comment>
<dbReference type="SUPFAM" id="SSF53474">
    <property type="entry name" value="alpha/beta-Hydrolases"/>
    <property type="match status" value="1"/>
</dbReference>
<dbReference type="OrthoDB" id="8480037at2"/>
<dbReference type="RefSeq" id="WP_046084519.1">
    <property type="nucleotide sequence ID" value="NZ_LAKD02000001.1"/>
</dbReference>
<evidence type="ECO:0000256" key="1">
    <source>
        <dbReference type="ARBA" id="ARBA00007169"/>
    </source>
</evidence>
<dbReference type="PANTHER" id="PTHR11487">
    <property type="entry name" value="THIOESTERASE"/>
    <property type="match status" value="1"/>
</dbReference>
<dbReference type="SMART" id="SM00824">
    <property type="entry name" value="PKS_TE"/>
    <property type="match status" value="1"/>
</dbReference>
<dbReference type="GO" id="GO:0016787">
    <property type="term" value="F:hydrolase activity"/>
    <property type="evidence" value="ECO:0007669"/>
    <property type="project" value="UniProtKB-KW"/>
</dbReference>
<dbReference type="Pfam" id="PF00975">
    <property type="entry name" value="Thioesterase"/>
    <property type="match status" value="1"/>
</dbReference>
<gene>
    <name evidence="4" type="ORF">VT50_0200840</name>
</gene>
<dbReference type="Proteomes" id="UP000033615">
    <property type="component" value="Unassembled WGS sequence"/>
</dbReference>
<protein>
    <submittedName>
        <fullName evidence="4">Thioesterase</fullName>
    </submittedName>
</protein>
<dbReference type="InterPro" id="IPR012223">
    <property type="entry name" value="TEII"/>
</dbReference>
<proteinExistence type="inferred from homology"/>
<dbReference type="PANTHER" id="PTHR11487:SF0">
    <property type="entry name" value="S-ACYL FATTY ACID SYNTHASE THIOESTERASE, MEDIUM CHAIN"/>
    <property type="match status" value="1"/>
</dbReference>
<comment type="similarity">
    <text evidence="1">Belongs to the thioesterase family.</text>
</comment>
<keyword evidence="2" id="KW-0378">Hydrolase</keyword>
<feature type="domain" description="Thioesterase TesA-like" evidence="3">
    <location>
        <begin position="25"/>
        <end position="252"/>
    </location>
</feature>
<dbReference type="InterPro" id="IPR001031">
    <property type="entry name" value="Thioesterase"/>
</dbReference>
<accession>A0A1V4DDL1</accession>
<dbReference type="GO" id="GO:0008610">
    <property type="term" value="P:lipid biosynthetic process"/>
    <property type="evidence" value="ECO:0007669"/>
    <property type="project" value="TreeGrafter"/>
</dbReference>
<dbReference type="Gene3D" id="3.40.50.1820">
    <property type="entry name" value="alpha/beta hydrolase"/>
    <property type="match status" value="1"/>
</dbReference>
<dbReference type="EMBL" id="LAKD02000001">
    <property type="protein sequence ID" value="OPF84612.1"/>
    <property type="molecule type" value="Genomic_DNA"/>
</dbReference>
<dbReference type="InterPro" id="IPR020802">
    <property type="entry name" value="TesA-like"/>
</dbReference>
<reference evidence="4" key="1">
    <citation type="submission" date="2016-12" db="EMBL/GenBank/DDBJ databases">
        <title>Genome sequence of Streptomyces antioxidans MUSC 164.</title>
        <authorList>
            <person name="Lee L.-H."/>
            <person name="Ser H.-L."/>
        </authorList>
    </citation>
    <scope>NUCLEOTIDE SEQUENCE [LARGE SCALE GENOMIC DNA]</scope>
    <source>
        <strain evidence="4">MUSC 164</strain>
    </source>
</reference>
<keyword evidence="5" id="KW-1185">Reference proteome</keyword>
<evidence type="ECO:0000313" key="5">
    <source>
        <dbReference type="Proteomes" id="UP000033615"/>
    </source>
</evidence>
<evidence type="ECO:0000259" key="3">
    <source>
        <dbReference type="SMART" id="SM00824"/>
    </source>
</evidence>
<dbReference type="InterPro" id="IPR029058">
    <property type="entry name" value="AB_hydrolase_fold"/>
</dbReference>
<sequence>MTVVGIDSRWFRRYGTAGTPHRRLICLPHAGGSASFFHNWGTALTEPGAAGGVEVLATRYPGRQERLEEPALDSVEALADEITAALLPFADTPLTLFGHSMGASIGYEVALRLESRHGVRLDALFVSSRKAPHVLTPKDTYLRGDQALLDEVRGLGGTDATLLDDPDLTELLLPAIRADFKAVGTYGPRAATPVSCPVRAHVGDRDPGITEDDMRAWAAVAPAGFDLTVLPGDHFYLIQQRDVLVRTLAAHLG</sequence>
<name>A0A1V4DDL1_9ACTN</name>
<organism evidence="4 5">
    <name type="scientific">Streptomyces antioxidans</name>
    <dbReference type="NCBI Taxonomy" id="1507734"/>
    <lineage>
        <taxon>Bacteria</taxon>
        <taxon>Bacillati</taxon>
        <taxon>Actinomycetota</taxon>
        <taxon>Actinomycetes</taxon>
        <taxon>Kitasatosporales</taxon>
        <taxon>Streptomycetaceae</taxon>
        <taxon>Streptomyces</taxon>
    </lineage>
</organism>
<evidence type="ECO:0000313" key="4">
    <source>
        <dbReference type="EMBL" id="OPF84612.1"/>
    </source>
</evidence>